<accession>A0A4C1ZFM6</accession>
<protein>
    <submittedName>
        <fullName evidence="1">Uncharacterized protein</fullName>
    </submittedName>
</protein>
<sequence length="91" mass="10006">MRRLMDVSEAREICKDRTMWRSIISAYPSGKWADSESGKENVIDMIFGDAVGQIGVKIQSGVAVGDTSAHVWAAAHALFFMKRVTDMRSAG</sequence>
<gene>
    <name evidence="1" type="ORF">EVAR_62242_1</name>
</gene>
<proteinExistence type="predicted"/>
<evidence type="ECO:0000313" key="1">
    <source>
        <dbReference type="EMBL" id="GBP85943.1"/>
    </source>
</evidence>
<dbReference type="Proteomes" id="UP000299102">
    <property type="component" value="Unassembled WGS sequence"/>
</dbReference>
<comment type="caution">
    <text evidence="1">The sequence shown here is derived from an EMBL/GenBank/DDBJ whole genome shotgun (WGS) entry which is preliminary data.</text>
</comment>
<name>A0A4C1ZFM6_EUMVA</name>
<dbReference type="AlphaFoldDB" id="A0A4C1ZFM6"/>
<organism evidence="1 2">
    <name type="scientific">Eumeta variegata</name>
    <name type="common">Bagworm moth</name>
    <name type="synonym">Eumeta japonica</name>
    <dbReference type="NCBI Taxonomy" id="151549"/>
    <lineage>
        <taxon>Eukaryota</taxon>
        <taxon>Metazoa</taxon>
        <taxon>Ecdysozoa</taxon>
        <taxon>Arthropoda</taxon>
        <taxon>Hexapoda</taxon>
        <taxon>Insecta</taxon>
        <taxon>Pterygota</taxon>
        <taxon>Neoptera</taxon>
        <taxon>Endopterygota</taxon>
        <taxon>Lepidoptera</taxon>
        <taxon>Glossata</taxon>
        <taxon>Ditrysia</taxon>
        <taxon>Tineoidea</taxon>
        <taxon>Psychidae</taxon>
        <taxon>Oiketicinae</taxon>
        <taxon>Eumeta</taxon>
    </lineage>
</organism>
<dbReference type="EMBL" id="BGZK01001771">
    <property type="protein sequence ID" value="GBP85943.1"/>
    <property type="molecule type" value="Genomic_DNA"/>
</dbReference>
<keyword evidence="2" id="KW-1185">Reference proteome</keyword>
<evidence type="ECO:0000313" key="2">
    <source>
        <dbReference type="Proteomes" id="UP000299102"/>
    </source>
</evidence>
<reference evidence="1 2" key="1">
    <citation type="journal article" date="2019" name="Commun. Biol.">
        <title>The bagworm genome reveals a unique fibroin gene that provides high tensile strength.</title>
        <authorList>
            <person name="Kono N."/>
            <person name="Nakamura H."/>
            <person name="Ohtoshi R."/>
            <person name="Tomita M."/>
            <person name="Numata K."/>
            <person name="Arakawa K."/>
        </authorList>
    </citation>
    <scope>NUCLEOTIDE SEQUENCE [LARGE SCALE GENOMIC DNA]</scope>
</reference>